<dbReference type="SMART" id="SM00449">
    <property type="entry name" value="SPRY"/>
    <property type="match status" value="1"/>
</dbReference>
<dbReference type="Pfam" id="PF13765">
    <property type="entry name" value="PRY"/>
    <property type="match status" value="1"/>
</dbReference>
<dbReference type="PANTHER" id="PTHR24100">
    <property type="entry name" value="BUTYROPHILIN"/>
    <property type="match status" value="1"/>
</dbReference>
<dbReference type="Gene3D" id="2.60.40.10">
    <property type="entry name" value="Immunoglobulins"/>
    <property type="match status" value="2"/>
</dbReference>
<evidence type="ECO:0000256" key="2">
    <source>
        <dbReference type="ARBA" id="ARBA00007591"/>
    </source>
</evidence>
<dbReference type="InterPro" id="IPR001870">
    <property type="entry name" value="B30.2/SPRY"/>
</dbReference>
<dbReference type="InterPro" id="IPR043136">
    <property type="entry name" value="B30.2/SPRY_sf"/>
</dbReference>
<evidence type="ECO:0000256" key="10">
    <source>
        <dbReference type="SAM" id="SignalP"/>
    </source>
</evidence>
<evidence type="ECO:0000256" key="8">
    <source>
        <dbReference type="SAM" id="MobiDB-lite"/>
    </source>
</evidence>
<dbReference type="SUPFAM" id="SSF48726">
    <property type="entry name" value="Immunoglobulin"/>
    <property type="match status" value="2"/>
</dbReference>
<dbReference type="AlphaFoldDB" id="A0A8B7AY31"/>
<dbReference type="RefSeq" id="XP_007952477.1">
    <property type="nucleotide sequence ID" value="XM_007954286.1"/>
</dbReference>
<dbReference type="InterPro" id="IPR036179">
    <property type="entry name" value="Ig-like_dom_sf"/>
</dbReference>
<reference evidence="14" key="1">
    <citation type="submission" date="2025-08" db="UniProtKB">
        <authorList>
            <consortium name="RefSeq"/>
        </authorList>
    </citation>
    <scope>IDENTIFICATION</scope>
</reference>
<keyword evidence="7" id="KW-0393">Immunoglobulin domain</keyword>
<feature type="compositionally biased region" description="Polar residues" evidence="8">
    <location>
        <begin position="472"/>
        <end position="482"/>
    </location>
</feature>
<dbReference type="FunFam" id="2.60.40.10:FF:000088">
    <property type="entry name" value="Butyrophilin subfamily 1 member A1"/>
    <property type="match status" value="1"/>
</dbReference>
<evidence type="ECO:0000256" key="4">
    <source>
        <dbReference type="ARBA" id="ARBA00022729"/>
    </source>
</evidence>
<dbReference type="Proteomes" id="UP000694850">
    <property type="component" value="Unplaced"/>
</dbReference>
<keyword evidence="5 9" id="KW-1133">Transmembrane helix</keyword>
<dbReference type="Gene3D" id="2.60.120.920">
    <property type="match status" value="1"/>
</dbReference>
<name>A0A8B7AY31_ORYAF</name>
<dbReference type="InterPro" id="IPR003877">
    <property type="entry name" value="SPRY_dom"/>
</dbReference>
<evidence type="ECO:0000313" key="13">
    <source>
        <dbReference type="Proteomes" id="UP000694850"/>
    </source>
</evidence>
<evidence type="ECO:0000256" key="6">
    <source>
        <dbReference type="ARBA" id="ARBA00023136"/>
    </source>
</evidence>
<keyword evidence="3 9" id="KW-0812">Transmembrane</keyword>
<dbReference type="InterPro" id="IPR053896">
    <property type="entry name" value="BTN3A2-like_Ig-C"/>
</dbReference>
<dbReference type="SUPFAM" id="SSF49899">
    <property type="entry name" value="Concanavalin A-like lectins/glucanases"/>
    <property type="match status" value="1"/>
</dbReference>
<evidence type="ECO:0000259" key="11">
    <source>
        <dbReference type="PROSITE" id="PS50188"/>
    </source>
</evidence>
<feature type="signal peptide" evidence="10">
    <location>
        <begin position="1"/>
        <end position="17"/>
    </location>
</feature>
<comment type="similarity">
    <text evidence="2">Belongs to the immunoglobulin superfamily. BTN/MOG family.</text>
</comment>
<dbReference type="InterPro" id="IPR050504">
    <property type="entry name" value="IgSF_BTN/MOG"/>
</dbReference>
<protein>
    <submittedName>
        <fullName evidence="14">Butyrophilin-like protein 8</fullName>
    </submittedName>
</protein>
<proteinExistence type="inferred from homology"/>
<dbReference type="SMART" id="SM00589">
    <property type="entry name" value="PRY"/>
    <property type="match status" value="1"/>
</dbReference>
<feature type="transmembrane region" description="Helical" evidence="9">
    <location>
        <begin position="233"/>
        <end position="259"/>
    </location>
</feature>
<evidence type="ECO:0000256" key="3">
    <source>
        <dbReference type="ARBA" id="ARBA00022692"/>
    </source>
</evidence>
<comment type="subcellular location">
    <subcellularLocation>
        <location evidence="1">Membrane</location>
        <topology evidence="1">Single-pass type I membrane protein</topology>
    </subcellularLocation>
</comment>
<dbReference type="InterPro" id="IPR013320">
    <property type="entry name" value="ConA-like_dom_sf"/>
</dbReference>
<evidence type="ECO:0000259" key="12">
    <source>
        <dbReference type="PROSITE" id="PS50835"/>
    </source>
</evidence>
<dbReference type="PROSITE" id="PS50188">
    <property type="entry name" value="B302_SPRY"/>
    <property type="match status" value="1"/>
</dbReference>
<evidence type="ECO:0000256" key="9">
    <source>
        <dbReference type="SAM" id="Phobius"/>
    </source>
</evidence>
<dbReference type="GeneID" id="103208591"/>
<dbReference type="GO" id="GO:0009897">
    <property type="term" value="C:external side of plasma membrane"/>
    <property type="evidence" value="ECO:0007669"/>
    <property type="project" value="TreeGrafter"/>
</dbReference>
<accession>A0A8B7AY31</accession>
<dbReference type="GO" id="GO:0001817">
    <property type="term" value="P:regulation of cytokine production"/>
    <property type="evidence" value="ECO:0007669"/>
    <property type="project" value="TreeGrafter"/>
</dbReference>
<dbReference type="FunFam" id="2.60.40.10:FF:000208">
    <property type="entry name" value="Butyrophilin subfamily 1 member A1"/>
    <property type="match status" value="1"/>
</dbReference>
<gene>
    <name evidence="14" type="primary">BTNL8</name>
</gene>
<keyword evidence="6 9" id="KW-0472">Membrane</keyword>
<feature type="chain" id="PRO_5034973102" evidence="10">
    <location>
        <begin position="18"/>
        <end position="505"/>
    </location>
</feature>
<dbReference type="CDD" id="cd05713">
    <property type="entry name" value="IgV_MOG_like"/>
    <property type="match status" value="1"/>
</dbReference>
<dbReference type="InterPro" id="IPR013783">
    <property type="entry name" value="Ig-like_fold"/>
</dbReference>
<dbReference type="Pfam" id="PF22705">
    <property type="entry name" value="C2-set_3"/>
    <property type="match status" value="1"/>
</dbReference>
<dbReference type="Pfam" id="PF00622">
    <property type="entry name" value="SPRY"/>
    <property type="match status" value="1"/>
</dbReference>
<dbReference type="FunFam" id="2.60.120.920:FF:000073">
    <property type="entry name" value="Butyrophilin like 3"/>
    <property type="match status" value="1"/>
</dbReference>
<dbReference type="InterPro" id="IPR003879">
    <property type="entry name" value="Butyrophylin_SPRY"/>
</dbReference>
<feature type="domain" description="Ig-like" evidence="12">
    <location>
        <begin position="138"/>
        <end position="218"/>
    </location>
</feature>
<dbReference type="GO" id="GO:0005102">
    <property type="term" value="F:signaling receptor binding"/>
    <property type="evidence" value="ECO:0007669"/>
    <property type="project" value="TreeGrafter"/>
</dbReference>
<evidence type="ECO:0000313" key="14">
    <source>
        <dbReference type="RefSeq" id="XP_007952477.1"/>
    </source>
</evidence>
<dbReference type="InterPro" id="IPR007110">
    <property type="entry name" value="Ig-like_dom"/>
</dbReference>
<dbReference type="OrthoDB" id="6105938at2759"/>
<dbReference type="CTD" id="79908"/>
<evidence type="ECO:0000256" key="1">
    <source>
        <dbReference type="ARBA" id="ARBA00004479"/>
    </source>
</evidence>
<dbReference type="GO" id="GO:0050852">
    <property type="term" value="P:T cell receptor signaling pathway"/>
    <property type="evidence" value="ECO:0007669"/>
    <property type="project" value="TreeGrafter"/>
</dbReference>
<evidence type="ECO:0000256" key="5">
    <source>
        <dbReference type="ARBA" id="ARBA00022989"/>
    </source>
</evidence>
<keyword evidence="13" id="KW-1185">Reference proteome</keyword>
<dbReference type="PANTHER" id="PTHR24100:SF108">
    <property type="entry name" value="BUTYROPHILIN-LIKE PROTEIN 8"/>
    <property type="match status" value="1"/>
</dbReference>
<organism evidence="13 14">
    <name type="scientific">Orycteropus afer afer</name>
    <dbReference type="NCBI Taxonomy" id="1230840"/>
    <lineage>
        <taxon>Eukaryota</taxon>
        <taxon>Metazoa</taxon>
        <taxon>Chordata</taxon>
        <taxon>Craniata</taxon>
        <taxon>Vertebrata</taxon>
        <taxon>Euteleostomi</taxon>
        <taxon>Mammalia</taxon>
        <taxon>Eutheria</taxon>
        <taxon>Afrotheria</taxon>
        <taxon>Tubulidentata</taxon>
        <taxon>Orycteropodidae</taxon>
        <taxon>Orycteropus</taxon>
    </lineage>
</organism>
<dbReference type="PRINTS" id="PR01407">
    <property type="entry name" value="BUTYPHLNCDUF"/>
</dbReference>
<sequence length="505" mass="57304">MPLVLTLVLSFLKLVAGQWQVIAPDPLVKASVGEDIMFSCFLSPEMSAEAMEVRFFRNQFSAVVHMYRDGRDQTYMQMPAYRGRTEFMKDFIAKGHVSLKLKNITSLDAGMHGCWFSSQTYYQVAIWDLQVSGLGSTPLVSLMGYVDGGIQLLCQSSGWLPQPTVKWKGSQGQDLPSESKITVDRHGMFSVETSFTVKENAGSISCSIQHTDQSQEVQSSVLIGETFFQISPWHLACILLGILFSGLCVAVMGCEIFIFKFHRKLMRELEKRRIQGQAEWREARKHTVEVTLDPDTAHPQLHISDLKAVNHMDVPQEVPNSEKRFKKRECVVASQGFSSGKHYWEVDVGLKKRWQLGVCWDDVDRKGKDVILSPQNGYWILGLSKGDGYFTFNPRRICFPLKTCPTRVGIFLDYEGGKISFFHINEQSLIHTMTHQFEGLLRPFIEPWSYHEENHMPIVICPVSWESERKAPSQNVPTSPDTDSLDPCPQVTTPFLSRSDAMRES</sequence>
<dbReference type="PROSITE" id="PS50835">
    <property type="entry name" value="IG_LIKE"/>
    <property type="match status" value="1"/>
</dbReference>
<feature type="domain" description="B30.2/SPRY" evidence="11">
    <location>
        <begin position="270"/>
        <end position="463"/>
    </location>
</feature>
<feature type="region of interest" description="Disordered" evidence="8">
    <location>
        <begin position="470"/>
        <end position="505"/>
    </location>
</feature>
<dbReference type="CDD" id="cd13733">
    <property type="entry name" value="SPRY_PRY_C-I_1"/>
    <property type="match status" value="1"/>
</dbReference>
<evidence type="ECO:0000256" key="7">
    <source>
        <dbReference type="ARBA" id="ARBA00023319"/>
    </source>
</evidence>
<dbReference type="InterPro" id="IPR006574">
    <property type="entry name" value="PRY"/>
</dbReference>
<keyword evidence="4 10" id="KW-0732">Signal</keyword>